<dbReference type="InterPro" id="IPR036097">
    <property type="entry name" value="HisK_dim/P_sf"/>
</dbReference>
<evidence type="ECO:0000256" key="10">
    <source>
        <dbReference type="ARBA" id="ARBA00023136"/>
    </source>
</evidence>
<dbReference type="InterPro" id="IPR005467">
    <property type="entry name" value="His_kinase_dom"/>
</dbReference>
<dbReference type="Gene3D" id="1.10.287.130">
    <property type="match status" value="1"/>
</dbReference>
<feature type="domain" description="Histidine kinase" evidence="12">
    <location>
        <begin position="348"/>
        <end position="560"/>
    </location>
</feature>
<evidence type="ECO:0000256" key="9">
    <source>
        <dbReference type="ARBA" id="ARBA00023012"/>
    </source>
</evidence>
<dbReference type="Proteomes" id="UP001351900">
    <property type="component" value="Unassembled WGS sequence"/>
</dbReference>
<dbReference type="Gene3D" id="3.30.565.10">
    <property type="entry name" value="Histidine kinase-like ATPase, C-terminal domain"/>
    <property type="match status" value="1"/>
</dbReference>
<keyword evidence="7 13" id="KW-0418">Kinase</keyword>
<comment type="caution">
    <text evidence="13">The sequence shown here is derived from an EMBL/GenBank/DDBJ whole genome shotgun (WGS) entry which is preliminary data.</text>
</comment>
<dbReference type="PANTHER" id="PTHR45436:SF5">
    <property type="entry name" value="SENSOR HISTIDINE KINASE TRCS"/>
    <property type="match status" value="1"/>
</dbReference>
<keyword evidence="4" id="KW-0597">Phosphoprotein</keyword>
<dbReference type="InterPro" id="IPR003661">
    <property type="entry name" value="HisK_dim/P_dom"/>
</dbReference>
<keyword evidence="14" id="KW-1185">Reference proteome</keyword>
<protein>
    <recommendedName>
        <fullName evidence="3">histidine kinase</fullName>
        <ecNumber evidence="3">2.7.13.3</ecNumber>
    </recommendedName>
</protein>
<keyword evidence="9" id="KW-0902">Two-component regulatory system</keyword>
<proteinExistence type="predicted"/>
<dbReference type="InterPro" id="IPR035965">
    <property type="entry name" value="PAS-like_dom_sf"/>
</dbReference>
<keyword evidence="8 11" id="KW-1133">Transmembrane helix</keyword>
<dbReference type="EC" id="2.7.13.3" evidence="3"/>
<evidence type="ECO:0000256" key="7">
    <source>
        <dbReference type="ARBA" id="ARBA00022777"/>
    </source>
</evidence>
<name>A0ABU7V3W5_9MICO</name>
<evidence type="ECO:0000313" key="13">
    <source>
        <dbReference type="EMBL" id="MEF2253948.1"/>
    </source>
</evidence>
<organism evidence="13 14">
    <name type="scientific">Microbacterium schleiferi</name>
    <dbReference type="NCBI Taxonomy" id="69362"/>
    <lineage>
        <taxon>Bacteria</taxon>
        <taxon>Bacillati</taxon>
        <taxon>Actinomycetota</taxon>
        <taxon>Actinomycetes</taxon>
        <taxon>Micrococcales</taxon>
        <taxon>Microbacteriaceae</taxon>
        <taxon>Microbacterium</taxon>
    </lineage>
</organism>
<keyword evidence="6 11" id="KW-0812">Transmembrane</keyword>
<comment type="subcellular location">
    <subcellularLocation>
        <location evidence="2">Cell membrane</location>
    </subcellularLocation>
</comment>
<feature type="transmembrane region" description="Helical" evidence="11">
    <location>
        <begin position="64"/>
        <end position="84"/>
    </location>
</feature>
<dbReference type="SMART" id="SM00388">
    <property type="entry name" value="HisKA"/>
    <property type="match status" value="1"/>
</dbReference>
<feature type="transmembrane region" description="Helical" evidence="11">
    <location>
        <begin position="38"/>
        <end position="58"/>
    </location>
</feature>
<keyword evidence="5" id="KW-0808">Transferase</keyword>
<dbReference type="InterPro" id="IPR003594">
    <property type="entry name" value="HATPase_dom"/>
</dbReference>
<dbReference type="InterPro" id="IPR036890">
    <property type="entry name" value="HATPase_C_sf"/>
</dbReference>
<evidence type="ECO:0000256" key="5">
    <source>
        <dbReference type="ARBA" id="ARBA00022679"/>
    </source>
</evidence>
<dbReference type="SUPFAM" id="SSF47384">
    <property type="entry name" value="Homodimeric domain of signal transducing histidine kinase"/>
    <property type="match status" value="1"/>
</dbReference>
<feature type="transmembrane region" description="Helical" evidence="11">
    <location>
        <begin position="91"/>
        <end position="109"/>
    </location>
</feature>
<evidence type="ECO:0000256" key="2">
    <source>
        <dbReference type="ARBA" id="ARBA00004236"/>
    </source>
</evidence>
<dbReference type="Gene3D" id="3.30.450.20">
    <property type="entry name" value="PAS domain"/>
    <property type="match status" value="1"/>
</dbReference>
<gene>
    <name evidence="13" type="ORF">V2V91_02200</name>
</gene>
<evidence type="ECO:0000259" key="12">
    <source>
        <dbReference type="PROSITE" id="PS50109"/>
    </source>
</evidence>
<dbReference type="PROSITE" id="PS50109">
    <property type="entry name" value="HIS_KIN"/>
    <property type="match status" value="1"/>
</dbReference>
<evidence type="ECO:0000256" key="1">
    <source>
        <dbReference type="ARBA" id="ARBA00000085"/>
    </source>
</evidence>
<comment type="catalytic activity">
    <reaction evidence="1">
        <text>ATP + protein L-histidine = ADP + protein N-phospho-L-histidine.</text>
        <dbReference type="EC" id="2.7.13.3"/>
    </reaction>
</comment>
<dbReference type="SUPFAM" id="SSF55874">
    <property type="entry name" value="ATPase domain of HSP90 chaperone/DNA topoisomerase II/histidine kinase"/>
    <property type="match status" value="1"/>
</dbReference>
<dbReference type="InterPro" id="IPR004358">
    <property type="entry name" value="Sig_transdc_His_kin-like_C"/>
</dbReference>
<reference evidence="13 14" key="1">
    <citation type="submission" date="2024-01" db="EMBL/GenBank/DDBJ databases">
        <title>the genome sequence of strain Microbacterium schleiferi NBRC 15075.</title>
        <authorList>
            <person name="Ding Y."/>
            <person name="Zhang G."/>
        </authorList>
    </citation>
    <scope>NUCLEOTIDE SEQUENCE [LARGE SCALE GENOMIC DNA]</scope>
    <source>
        <strain evidence="13 14">NBRC 15075</strain>
    </source>
</reference>
<dbReference type="SUPFAM" id="SSF55785">
    <property type="entry name" value="PYP-like sensor domain (PAS domain)"/>
    <property type="match status" value="1"/>
</dbReference>
<dbReference type="Pfam" id="PF02518">
    <property type="entry name" value="HATPase_c"/>
    <property type="match status" value="1"/>
</dbReference>
<evidence type="ECO:0000256" key="3">
    <source>
        <dbReference type="ARBA" id="ARBA00012438"/>
    </source>
</evidence>
<feature type="transmembrane region" description="Helical" evidence="11">
    <location>
        <begin position="129"/>
        <end position="156"/>
    </location>
</feature>
<dbReference type="SMART" id="SM00387">
    <property type="entry name" value="HATPase_c"/>
    <property type="match status" value="1"/>
</dbReference>
<sequence length="567" mass="59523">MDGPVQRGERGLQPADPGVRAESASAERILLSLQIQPWTQFALLAATVGVMVTAQIYGDSALTPAAFAGFGFILAGAIAIGILARLRPRTHTAWIALVPLAALVGIPLIRNDAVDVVDGIGFMMVFPLVWLGAAFSLPAVVVGIVLAGAIPLMPAIGAGRVPDSAPEWIAFGVFLTFAALIALSAFATGHQLRREVASREAALAASRAASEAQERLSAILRAVSEATKDAVLVFGPDGRVLTANDSAQRLAHLAGTDLTGHAAPGGRTIFSADRRTPLLPSAEAISALARSGEVRGRIAWLGEADQVAVSYSARPIFRAGEPLGTVLIAHDVTDLVEAIEVRDRFLDAVNHELRTPLTVLMGETELARDEEVTPRVAARLERVDSAAQRLFATVEHLLSAYRHSVRALSHTTSVALAVGDVIERQSGLAQESGVSVVFTDHGAETTSVDARSLGGIVEELLRNAVLCSPRGATVSVETRREGDCPTIELTDSGVGMSDTERRRAFDRFYRTDFARQQALPGVGLGLSIARNLADANGVSIELEPASTGGTCARLTLPPAIAPVDATA</sequence>
<dbReference type="EMBL" id="JAZHOV010000001">
    <property type="protein sequence ID" value="MEF2253948.1"/>
    <property type="molecule type" value="Genomic_DNA"/>
</dbReference>
<accession>A0ABU7V3W5</accession>
<feature type="transmembrane region" description="Helical" evidence="11">
    <location>
        <begin position="168"/>
        <end position="187"/>
    </location>
</feature>
<dbReference type="InterPro" id="IPR013656">
    <property type="entry name" value="PAS_4"/>
</dbReference>
<evidence type="ECO:0000256" key="6">
    <source>
        <dbReference type="ARBA" id="ARBA00022692"/>
    </source>
</evidence>
<evidence type="ECO:0000313" key="14">
    <source>
        <dbReference type="Proteomes" id="UP001351900"/>
    </source>
</evidence>
<dbReference type="CDD" id="cd00082">
    <property type="entry name" value="HisKA"/>
    <property type="match status" value="1"/>
</dbReference>
<evidence type="ECO:0000256" key="11">
    <source>
        <dbReference type="SAM" id="Phobius"/>
    </source>
</evidence>
<dbReference type="PRINTS" id="PR00344">
    <property type="entry name" value="BCTRLSENSOR"/>
</dbReference>
<dbReference type="Pfam" id="PF08448">
    <property type="entry name" value="PAS_4"/>
    <property type="match status" value="1"/>
</dbReference>
<evidence type="ECO:0000256" key="8">
    <source>
        <dbReference type="ARBA" id="ARBA00022989"/>
    </source>
</evidence>
<dbReference type="InterPro" id="IPR050428">
    <property type="entry name" value="TCS_sensor_his_kinase"/>
</dbReference>
<evidence type="ECO:0000256" key="4">
    <source>
        <dbReference type="ARBA" id="ARBA00022553"/>
    </source>
</evidence>
<dbReference type="GO" id="GO:0016301">
    <property type="term" value="F:kinase activity"/>
    <property type="evidence" value="ECO:0007669"/>
    <property type="project" value="UniProtKB-KW"/>
</dbReference>
<dbReference type="PANTHER" id="PTHR45436">
    <property type="entry name" value="SENSOR HISTIDINE KINASE YKOH"/>
    <property type="match status" value="1"/>
</dbReference>
<dbReference type="RefSeq" id="WP_331790618.1">
    <property type="nucleotide sequence ID" value="NZ_JAZHOV010000001.1"/>
</dbReference>
<keyword evidence="10 11" id="KW-0472">Membrane</keyword>
<dbReference type="Pfam" id="PF00512">
    <property type="entry name" value="HisKA"/>
    <property type="match status" value="1"/>
</dbReference>